<feature type="region of interest" description="Disordered" evidence="11">
    <location>
        <begin position="209"/>
        <end position="266"/>
    </location>
</feature>
<reference evidence="12" key="3">
    <citation type="submission" date="2025-09" db="UniProtKB">
        <authorList>
            <consortium name="Ensembl"/>
        </authorList>
    </citation>
    <scope>IDENTIFICATION</scope>
    <source>
        <strain evidence="12">Glennie</strain>
    </source>
</reference>
<feature type="region of interest" description="Disordered" evidence="11">
    <location>
        <begin position="1"/>
        <end position="26"/>
    </location>
</feature>
<evidence type="ECO:0000256" key="4">
    <source>
        <dbReference type="ARBA" id="ARBA00022946"/>
    </source>
</evidence>
<evidence type="ECO:0000256" key="8">
    <source>
        <dbReference type="ARBA" id="ARBA00032055"/>
    </source>
</evidence>
<keyword evidence="6" id="KW-0496">Mitochondrion</keyword>
<dbReference type="FunCoup" id="A0A6I8NFH8">
    <property type="interactions" value="640"/>
</dbReference>
<evidence type="ECO:0000256" key="11">
    <source>
        <dbReference type="SAM" id="MobiDB-lite"/>
    </source>
</evidence>
<dbReference type="InterPro" id="IPR040054">
    <property type="entry name" value="MRPS18B"/>
</dbReference>
<evidence type="ECO:0000313" key="13">
    <source>
        <dbReference type="Proteomes" id="UP000002279"/>
    </source>
</evidence>
<dbReference type="AlphaFoldDB" id="A0A6I8NFH8"/>
<evidence type="ECO:0000256" key="10">
    <source>
        <dbReference type="ARBA" id="ARBA00035515"/>
    </source>
</evidence>
<feature type="region of interest" description="Disordered" evidence="11">
    <location>
        <begin position="158"/>
        <end position="192"/>
    </location>
</feature>
<evidence type="ECO:0000256" key="2">
    <source>
        <dbReference type="ARBA" id="ARBA00006136"/>
    </source>
</evidence>
<dbReference type="GO" id="GO:0005739">
    <property type="term" value="C:mitochondrion"/>
    <property type="evidence" value="ECO:0000318"/>
    <property type="project" value="GO_Central"/>
</dbReference>
<dbReference type="InParanoid" id="A0A6I8NFH8"/>
<keyword evidence="5" id="KW-0689">Ribosomal protein</keyword>
<evidence type="ECO:0000313" key="12">
    <source>
        <dbReference type="Ensembl" id="ENSOANP00000039978.1"/>
    </source>
</evidence>
<gene>
    <name evidence="12" type="primary">MRPS18B</name>
</gene>
<accession>A0A6I8NFH8</accession>
<dbReference type="SUPFAM" id="SSF46911">
    <property type="entry name" value="Ribosomal protein S18"/>
    <property type="match status" value="1"/>
</dbReference>
<evidence type="ECO:0000256" key="7">
    <source>
        <dbReference type="ARBA" id="ARBA00023274"/>
    </source>
</evidence>
<feature type="compositionally biased region" description="Basic residues" evidence="11">
    <location>
        <begin position="240"/>
        <end position="257"/>
    </location>
</feature>
<dbReference type="Proteomes" id="UP000002279">
    <property type="component" value="Chromosome X5"/>
</dbReference>
<reference evidence="12 13" key="1">
    <citation type="journal article" date="2008" name="Nature">
        <title>Genome analysis of the platypus reveals unique signatures of evolution.</title>
        <authorList>
            <person name="Warren W.C."/>
            <person name="Hillier L.W."/>
            <person name="Marshall Graves J.A."/>
            <person name="Birney E."/>
            <person name="Ponting C.P."/>
            <person name="Grutzner F."/>
            <person name="Belov K."/>
            <person name="Miller W."/>
            <person name="Clarke L."/>
            <person name="Chinwalla A.T."/>
            <person name="Yang S.P."/>
            <person name="Heger A."/>
            <person name="Locke D.P."/>
            <person name="Miethke P."/>
            <person name="Waters P.D."/>
            <person name="Veyrunes F."/>
            <person name="Fulton L."/>
            <person name="Fulton B."/>
            <person name="Graves T."/>
            <person name="Wallis J."/>
            <person name="Puente X.S."/>
            <person name="Lopez-Otin C."/>
            <person name="Ordonez G.R."/>
            <person name="Eichler E.E."/>
            <person name="Chen L."/>
            <person name="Cheng Z."/>
            <person name="Deakin J.E."/>
            <person name="Alsop A."/>
            <person name="Thompson K."/>
            <person name="Kirby P."/>
            <person name="Papenfuss A.T."/>
            <person name="Wakefield M.J."/>
            <person name="Olender T."/>
            <person name="Lancet D."/>
            <person name="Huttley G.A."/>
            <person name="Smit A.F."/>
            <person name="Pask A."/>
            <person name="Temple-Smith P."/>
            <person name="Batzer M.A."/>
            <person name="Walker J.A."/>
            <person name="Konkel M.K."/>
            <person name="Harris R.S."/>
            <person name="Whittington C.M."/>
            <person name="Wong E.S."/>
            <person name="Gemmell N.J."/>
            <person name="Buschiazzo E."/>
            <person name="Vargas Jentzsch I.M."/>
            <person name="Merkel A."/>
            <person name="Schmitz J."/>
            <person name="Zemann A."/>
            <person name="Churakov G."/>
            <person name="Kriegs J.O."/>
            <person name="Brosius J."/>
            <person name="Murchison E.P."/>
            <person name="Sachidanandam R."/>
            <person name="Smith C."/>
            <person name="Hannon G.J."/>
            <person name="Tsend-Ayush E."/>
            <person name="McMillan D."/>
            <person name="Attenborough R."/>
            <person name="Rens W."/>
            <person name="Ferguson-Smith M."/>
            <person name="Lefevre C.M."/>
            <person name="Sharp J.A."/>
            <person name="Nicholas K.R."/>
            <person name="Ray D.A."/>
            <person name="Kube M."/>
            <person name="Reinhardt R."/>
            <person name="Pringle T.H."/>
            <person name="Taylor J."/>
            <person name="Jones R.C."/>
            <person name="Nixon B."/>
            <person name="Dacheux J.L."/>
            <person name="Niwa H."/>
            <person name="Sekita Y."/>
            <person name="Huang X."/>
            <person name="Stark A."/>
            <person name="Kheradpour P."/>
            <person name="Kellis M."/>
            <person name="Flicek P."/>
            <person name="Chen Y."/>
            <person name="Webber C."/>
            <person name="Hardison R."/>
            <person name="Nelson J."/>
            <person name="Hallsworth-Pepin K."/>
            <person name="Delehaunty K."/>
            <person name="Markovic C."/>
            <person name="Minx P."/>
            <person name="Feng Y."/>
            <person name="Kremitzki C."/>
            <person name="Mitreva M."/>
            <person name="Glasscock J."/>
            <person name="Wylie T."/>
            <person name="Wohldmann P."/>
            <person name="Thiru P."/>
            <person name="Nhan M.N."/>
            <person name="Pohl C.S."/>
            <person name="Smith S.M."/>
            <person name="Hou S."/>
            <person name="Nefedov M."/>
            <person name="de Jong P.J."/>
            <person name="Renfree M.B."/>
            <person name="Mardis E.R."/>
            <person name="Wilson R.K."/>
        </authorList>
    </citation>
    <scope>NUCLEOTIDE SEQUENCE [LARGE SCALE GENOMIC DNA]</scope>
    <source>
        <strain evidence="12 13">Glennie</strain>
    </source>
</reference>
<dbReference type="PRINTS" id="PR00974">
    <property type="entry name" value="RIBOSOMALS18"/>
</dbReference>
<keyword evidence="4" id="KW-0809">Transit peptide</keyword>
<keyword evidence="7" id="KW-0687">Ribonucleoprotein</keyword>
<dbReference type="GO" id="GO:0003735">
    <property type="term" value="F:structural constituent of ribosome"/>
    <property type="evidence" value="ECO:0007669"/>
    <property type="project" value="InterPro"/>
</dbReference>
<keyword evidence="13" id="KW-1185">Reference proteome</keyword>
<dbReference type="GeneTree" id="ENSGT00390000010554"/>
<evidence type="ECO:0000256" key="6">
    <source>
        <dbReference type="ARBA" id="ARBA00023128"/>
    </source>
</evidence>
<evidence type="ECO:0000256" key="9">
    <source>
        <dbReference type="ARBA" id="ARBA00035130"/>
    </source>
</evidence>
<sequence>MKHRLPPRALSTEAPAKKEASPSTECISPFKDAPWEYLETEEYLARYGSRPVWANYRRNHKGGIPPQRTRKTCIRGDKVAGNPCPICRDQKLHVDYRNVKLLEQFICEHTGVIFHAPHTGVCMKQHKKLTQAIKQARDHGLLPFHVPVADLRDTDFSNQHGAVTRTPPGPALGGGAPPGTPGTPGTIRPTKRWPGCAGCTAAICGRRADLRPRGCPRSPSPLPPPSWGTRNPGAQEPSRGSRRRRQRPPPRPRHTRPARPSLPLSLTRVLTGYGTLYSAPWGEP</sequence>
<dbReference type="Ensembl" id="ENSOANT00000071701.1">
    <property type="protein sequence ID" value="ENSOANP00000039978.1"/>
    <property type="gene ID" value="ENSOANG00000048295.1"/>
</dbReference>
<evidence type="ECO:0000256" key="5">
    <source>
        <dbReference type="ARBA" id="ARBA00022980"/>
    </source>
</evidence>
<dbReference type="PANTHER" id="PTHR13329:SF2">
    <property type="entry name" value="SMALL RIBOSOMAL SUBUNIT PROTEIN MS40"/>
    <property type="match status" value="1"/>
</dbReference>
<keyword evidence="3" id="KW-0597">Phosphoprotein</keyword>
<protein>
    <recommendedName>
        <fullName evidence="9">Small ribosomal subunit protein mS40</fullName>
    </recommendedName>
    <alternativeName>
        <fullName evidence="8">28S ribosomal protein S18-2, mitochondrial</fullName>
    </alternativeName>
    <alternativeName>
        <fullName evidence="10">28S ribosomal protein S18b, mitochondrial</fullName>
    </alternativeName>
</protein>
<comment type="similarity">
    <text evidence="2">Belongs to the bacterial ribosomal protein bS18 family. Mitochondrion-specific ribosomal protein mS40 subfamily.</text>
</comment>
<dbReference type="FunFam" id="4.10.640.10:FF:000008">
    <property type="entry name" value="28S ribosomal protein S18b, mitochondrial"/>
    <property type="match status" value="1"/>
</dbReference>
<reference evidence="12" key="2">
    <citation type="submission" date="2025-08" db="UniProtKB">
        <authorList>
            <consortium name="Ensembl"/>
        </authorList>
    </citation>
    <scope>IDENTIFICATION</scope>
    <source>
        <strain evidence="12">Glennie</strain>
    </source>
</reference>
<comment type="subcellular location">
    <subcellularLocation>
        <location evidence="1">Mitochondrion</location>
    </subcellularLocation>
</comment>
<dbReference type="GO" id="GO:0032543">
    <property type="term" value="P:mitochondrial translation"/>
    <property type="evidence" value="ECO:0007669"/>
    <property type="project" value="InterPro"/>
</dbReference>
<dbReference type="Bgee" id="ENSOANG00000048295">
    <property type="expression patterns" value="Expressed in endometrium and 7 other cell types or tissues"/>
</dbReference>
<dbReference type="GO" id="GO:0005763">
    <property type="term" value="C:mitochondrial small ribosomal subunit"/>
    <property type="evidence" value="ECO:0007669"/>
    <property type="project" value="UniProtKB-ARBA"/>
</dbReference>
<name>A0A6I8NFH8_ORNAN</name>
<evidence type="ECO:0000256" key="1">
    <source>
        <dbReference type="ARBA" id="ARBA00004173"/>
    </source>
</evidence>
<dbReference type="InterPro" id="IPR036870">
    <property type="entry name" value="Ribosomal_bS18_sf"/>
</dbReference>
<dbReference type="Pfam" id="PF01084">
    <property type="entry name" value="Ribosomal_S18"/>
    <property type="match status" value="1"/>
</dbReference>
<evidence type="ECO:0000256" key="3">
    <source>
        <dbReference type="ARBA" id="ARBA00022553"/>
    </source>
</evidence>
<organism evidence="12 13">
    <name type="scientific">Ornithorhynchus anatinus</name>
    <name type="common">Duckbill platypus</name>
    <dbReference type="NCBI Taxonomy" id="9258"/>
    <lineage>
        <taxon>Eukaryota</taxon>
        <taxon>Metazoa</taxon>
        <taxon>Chordata</taxon>
        <taxon>Craniata</taxon>
        <taxon>Vertebrata</taxon>
        <taxon>Euteleostomi</taxon>
        <taxon>Mammalia</taxon>
        <taxon>Monotremata</taxon>
        <taxon>Ornithorhynchidae</taxon>
        <taxon>Ornithorhynchus</taxon>
    </lineage>
</organism>
<dbReference type="PANTHER" id="PTHR13329">
    <property type="entry name" value="MITOCHONDRIAL RIBOSOMAL PROTEIN S18B"/>
    <property type="match status" value="1"/>
</dbReference>
<proteinExistence type="inferred from homology"/>
<dbReference type="Gene3D" id="4.10.640.10">
    <property type="entry name" value="Ribosomal protein S18"/>
    <property type="match status" value="1"/>
</dbReference>
<dbReference type="InterPro" id="IPR001648">
    <property type="entry name" value="Ribosomal_bS18"/>
</dbReference>